<keyword evidence="11 16" id="KW-0472">Membrane</keyword>
<keyword evidence="5 16" id="KW-0812">Transmembrane</keyword>
<evidence type="ECO:0000256" key="6">
    <source>
        <dbReference type="ARBA" id="ARBA00022847"/>
    </source>
</evidence>
<dbReference type="Pfam" id="PF00324">
    <property type="entry name" value="AA_permease"/>
    <property type="match status" value="1"/>
</dbReference>
<keyword evidence="9" id="KW-0915">Sodium</keyword>
<feature type="transmembrane region" description="Helical" evidence="16">
    <location>
        <begin position="316"/>
        <end position="335"/>
    </location>
</feature>
<reference evidence="19 20" key="1">
    <citation type="submission" date="2017-12" db="EMBL/GenBank/DDBJ databases">
        <title>Hemimetabolous genomes reveal molecular basis of termite eusociality.</title>
        <authorList>
            <person name="Harrison M.C."/>
            <person name="Jongepier E."/>
            <person name="Robertson H.M."/>
            <person name="Arning N."/>
            <person name="Bitard-Feildel T."/>
            <person name="Chao H."/>
            <person name="Childers C.P."/>
            <person name="Dinh H."/>
            <person name="Doddapaneni H."/>
            <person name="Dugan S."/>
            <person name="Gowin J."/>
            <person name="Greiner C."/>
            <person name="Han Y."/>
            <person name="Hu H."/>
            <person name="Hughes D.S.T."/>
            <person name="Huylmans A.-K."/>
            <person name="Kemena C."/>
            <person name="Kremer L.P.M."/>
            <person name="Lee S.L."/>
            <person name="Lopez-Ezquerra A."/>
            <person name="Mallet L."/>
            <person name="Monroy-Kuhn J.M."/>
            <person name="Moser A."/>
            <person name="Murali S.C."/>
            <person name="Muzny D.M."/>
            <person name="Otani S."/>
            <person name="Piulachs M.-D."/>
            <person name="Poelchau M."/>
            <person name="Qu J."/>
            <person name="Schaub F."/>
            <person name="Wada-Katsumata A."/>
            <person name="Worley K.C."/>
            <person name="Xie Q."/>
            <person name="Ylla G."/>
            <person name="Poulsen M."/>
            <person name="Gibbs R.A."/>
            <person name="Schal C."/>
            <person name="Richards S."/>
            <person name="Belles X."/>
            <person name="Korb J."/>
            <person name="Bornberg-Bauer E."/>
        </authorList>
    </citation>
    <scope>NUCLEOTIDE SEQUENCE [LARGE SCALE GENOMIC DNA]</scope>
    <source>
        <tissue evidence="19">Whole body</tissue>
    </source>
</reference>
<dbReference type="NCBIfam" id="TIGR00930">
    <property type="entry name" value="2a30"/>
    <property type="match status" value="1"/>
</dbReference>
<dbReference type="GO" id="GO:0055075">
    <property type="term" value="P:potassium ion homeostasis"/>
    <property type="evidence" value="ECO:0007669"/>
    <property type="project" value="TreeGrafter"/>
</dbReference>
<evidence type="ECO:0000313" key="19">
    <source>
        <dbReference type="EMBL" id="PNF22995.1"/>
    </source>
</evidence>
<feature type="domain" description="Amino acid permease/ SLC12A" evidence="17">
    <location>
        <begin position="1"/>
        <end position="456"/>
    </location>
</feature>
<dbReference type="OrthoDB" id="2020542at2759"/>
<keyword evidence="6" id="KW-0769">Symport</keyword>
<evidence type="ECO:0000256" key="13">
    <source>
        <dbReference type="ARBA" id="ARBA00023201"/>
    </source>
</evidence>
<keyword evidence="7" id="KW-0630">Potassium</keyword>
<dbReference type="AlphaFoldDB" id="A0A2J7Q329"/>
<feature type="domain" description="SLC12A transporter C-terminal" evidence="18">
    <location>
        <begin position="465"/>
        <end position="907"/>
    </location>
</feature>
<evidence type="ECO:0000256" key="9">
    <source>
        <dbReference type="ARBA" id="ARBA00023053"/>
    </source>
</evidence>
<dbReference type="FunFam" id="1.20.1740.10:FF:000022">
    <property type="entry name" value="Bumetanide-sensitive na-k-cl cotransport protein"/>
    <property type="match status" value="1"/>
</dbReference>
<dbReference type="GO" id="GO:0016020">
    <property type="term" value="C:membrane"/>
    <property type="evidence" value="ECO:0007669"/>
    <property type="project" value="UniProtKB-SubCell"/>
</dbReference>
<keyword evidence="3" id="KW-0813">Transport</keyword>
<dbReference type="InterPro" id="IPR004842">
    <property type="entry name" value="SLC12A_fam"/>
</dbReference>
<comment type="subcellular location">
    <subcellularLocation>
        <location evidence="1">Membrane</location>
        <topology evidence="1">Multi-pass membrane protein</topology>
    </subcellularLocation>
</comment>
<evidence type="ECO:0000256" key="15">
    <source>
        <dbReference type="SAM" id="MobiDB-lite"/>
    </source>
</evidence>
<keyword evidence="20" id="KW-1185">Reference proteome</keyword>
<feature type="transmembrane region" description="Helical" evidence="16">
    <location>
        <begin position="266"/>
        <end position="286"/>
    </location>
</feature>
<gene>
    <name evidence="19" type="ORF">B7P43_G10392</name>
</gene>
<dbReference type="EMBL" id="NEVH01019070">
    <property type="protein sequence ID" value="PNF22995.1"/>
    <property type="molecule type" value="Genomic_DNA"/>
</dbReference>
<dbReference type="Proteomes" id="UP000235965">
    <property type="component" value="Unassembled WGS sequence"/>
</dbReference>
<dbReference type="STRING" id="105785.A0A2J7Q329"/>
<evidence type="ECO:0000256" key="10">
    <source>
        <dbReference type="ARBA" id="ARBA00023065"/>
    </source>
</evidence>
<evidence type="ECO:0000256" key="3">
    <source>
        <dbReference type="ARBA" id="ARBA00022448"/>
    </source>
</evidence>
<feature type="transmembrane region" description="Helical" evidence="16">
    <location>
        <begin position="187"/>
        <end position="209"/>
    </location>
</feature>
<dbReference type="InterPro" id="IPR002443">
    <property type="entry name" value="SLC12A1/SLC12A2"/>
</dbReference>
<keyword evidence="10" id="KW-0406">Ion transport</keyword>
<feature type="transmembrane region" description="Helical" evidence="16">
    <location>
        <begin position="157"/>
        <end position="175"/>
    </location>
</feature>
<proteinExistence type="inferred from homology"/>
<organism evidence="19 20">
    <name type="scientific">Cryptotermes secundus</name>
    <dbReference type="NCBI Taxonomy" id="105785"/>
    <lineage>
        <taxon>Eukaryota</taxon>
        <taxon>Metazoa</taxon>
        <taxon>Ecdysozoa</taxon>
        <taxon>Arthropoda</taxon>
        <taxon>Hexapoda</taxon>
        <taxon>Insecta</taxon>
        <taxon>Pterygota</taxon>
        <taxon>Neoptera</taxon>
        <taxon>Polyneoptera</taxon>
        <taxon>Dictyoptera</taxon>
        <taxon>Blattodea</taxon>
        <taxon>Blattoidea</taxon>
        <taxon>Termitoidae</taxon>
        <taxon>Kalotermitidae</taxon>
        <taxon>Cryptotermitinae</taxon>
        <taxon>Cryptotermes</taxon>
    </lineage>
</organism>
<keyword evidence="4" id="KW-0633">Potassium transport</keyword>
<evidence type="ECO:0000256" key="16">
    <source>
        <dbReference type="SAM" id="Phobius"/>
    </source>
</evidence>
<evidence type="ECO:0000256" key="1">
    <source>
        <dbReference type="ARBA" id="ARBA00004141"/>
    </source>
</evidence>
<dbReference type="GO" id="GO:0055078">
    <property type="term" value="P:sodium ion homeostasis"/>
    <property type="evidence" value="ECO:0007669"/>
    <property type="project" value="TreeGrafter"/>
</dbReference>
<evidence type="ECO:0000256" key="14">
    <source>
        <dbReference type="ARBA" id="ARBA00023214"/>
    </source>
</evidence>
<dbReference type="InterPro" id="IPR004841">
    <property type="entry name" value="AA-permease/SLC12A_dom"/>
</dbReference>
<feature type="transmembrane region" description="Helical" evidence="16">
    <location>
        <begin position="27"/>
        <end position="48"/>
    </location>
</feature>
<keyword evidence="13" id="KW-0739">Sodium transport</keyword>
<feature type="transmembrane region" description="Helical" evidence="16">
    <location>
        <begin position="374"/>
        <end position="392"/>
    </location>
</feature>
<evidence type="ECO:0000256" key="12">
    <source>
        <dbReference type="ARBA" id="ARBA00023180"/>
    </source>
</evidence>
<keyword evidence="14" id="KW-0868">Chloride</keyword>
<evidence type="ECO:0000256" key="5">
    <source>
        <dbReference type="ARBA" id="ARBA00022692"/>
    </source>
</evidence>
<accession>A0A2J7Q329</accession>
<feature type="region of interest" description="Disordered" evidence="15">
    <location>
        <begin position="636"/>
        <end position="655"/>
    </location>
</feature>
<evidence type="ECO:0000256" key="11">
    <source>
        <dbReference type="ARBA" id="ARBA00023136"/>
    </source>
</evidence>
<protein>
    <recommendedName>
        <fullName evidence="21">Bumetanide-sensitive sodium-(Potassium)-chloride cotransporter</fullName>
    </recommendedName>
</protein>
<dbReference type="GO" id="GO:0008511">
    <property type="term" value="F:sodium:potassium:chloride symporter activity"/>
    <property type="evidence" value="ECO:0007669"/>
    <property type="project" value="TreeGrafter"/>
</dbReference>
<dbReference type="InParanoid" id="A0A2J7Q329"/>
<evidence type="ECO:0000256" key="4">
    <source>
        <dbReference type="ARBA" id="ARBA00022538"/>
    </source>
</evidence>
<name>A0A2J7Q329_9NEOP</name>
<evidence type="ECO:0000313" key="20">
    <source>
        <dbReference type="Proteomes" id="UP000235965"/>
    </source>
</evidence>
<evidence type="ECO:0000259" key="17">
    <source>
        <dbReference type="Pfam" id="PF00324"/>
    </source>
</evidence>
<evidence type="ECO:0000256" key="8">
    <source>
        <dbReference type="ARBA" id="ARBA00022989"/>
    </source>
</evidence>
<dbReference type="PANTHER" id="PTHR11827">
    <property type="entry name" value="SOLUTE CARRIER FAMILY 12, CATION COTRANSPORTERS"/>
    <property type="match status" value="1"/>
</dbReference>
<dbReference type="Gene3D" id="1.20.1740.10">
    <property type="entry name" value="Amino acid/polyamine transporter I"/>
    <property type="match status" value="1"/>
</dbReference>
<sequence>MSAVCTNGQIKGGGIYYMISRSLGPEFGGAIGLMFTLANSVAVSMYIVGFCESLQDLLRTFGTTLIDGASNDIRVVGLVTLIGILVLAIVGMDWVTRTQMCLLFVLIASQIDFMVGSFLGPQDDEEIAKGFVGYNSETFRSNLGPDYRNYEGVDHDFFSVFAVFFPAVTGIVAGANLSGDLKDPSSAIPVGTLLAIFVTFLSYIGYAFMMGGCVLRTASGNVTEYLQVKGEPDEWAVFSNCTDRSCLYGLHNDSQAMELASSWGPLIYGGCFAATLSSAIASLVGAPRVLQALAKDKLYPFIGFFSKGHGANNDPVRGYVLVFVISFGCILIAQLNAIAPLLSNFFLAAYALINFSVFHASISKSPGWRPAFKYYNAWVSLAGTLLCIAVMFLMSWVMALITFVVVITLYLYVSYRKPEVNWGSSTQAHSYSSALKAMLELNRVEEHVKNFRPQVLVLTGMPGSRPPLVDFAYLITKGLSLLVCADILKGTHSQRVHDALTRKAYHWLIRHKVKAFFNIVEDDSFEAGSQALMQISGLGKLRPNMILMGYKGNWRTCDREELKQYFNVIHNALDRYLAVGILRVQEGLDYSGVIQDEEFVPISKLDKKDAEEKMRRNESTNQLESQDVNITVLSDALSSDTDSPPVTPKMQHGGTVNCDPAATEKLLQSSTTVTITSKKMRKVSKNHKSSFPTYVGPGGEPLPKSILNNITQFQRKQPKGLIDVWWLYDDGGLALLIPYILSTRSQFSGCQLRIFSLASKRDDLDKDQRNLAALLSKFRIDYSDVVIISDIHKKAMESTRKEFEIFIQPFRVKDEENFETSKAIEQTYITDSELIALREKTNRHMRIRELLLQYSKESTFIVMALPIPRKGVVSAPLYMAWLELLTKGMPPYLIIRGNQTSVITVYS</sequence>
<keyword evidence="8 16" id="KW-1133">Transmembrane helix</keyword>
<feature type="transmembrane region" description="Helical" evidence="16">
    <location>
        <begin position="75"/>
        <end position="95"/>
    </location>
</feature>
<evidence type="ECO:0008006" key="21">
    <source>
        <dbReference type="Google" id="ProtNLM"/>
    </source>
</evidence>
<evidence type="ECO:0000256" key="7">
    <source>
        <dbReference type="ARBA" id="ARBA00022958"/>
    </source>
</evidence>
<feature type="transmembrane region" description="Helical" evidence="16">
    <location>
        <begin position="102"/>
        <end position="120"/>
    </location>
</feature>
<keyword evidence="12" id="KW-0325">Glycoprotein</keyword>
<dbReference type="GO" id="GO:0006884">
    <property type="term" value="P:cell volume homeostasis"/>
    <property type="evidence" value="ECO:0007669"/>
    <property type="project" value="TreeGrafter"/>
</dbReference>
<dbReference type="InterPro" id="IPR018491">
    <property type="entry name" value="SLC12_C"/>
</dbReference>
<comment type="similarity">
    <text evidence="2">Belongs to the SLC12A transporter family.</text>
</comment>
<dbReference type="Pfam" id="PF03522">
    <property type="entry name" value="SLC12"/>
    <property type="match status" value="1"/>
</dbReference>
<dbReference type="GO" id="GO:0055064">
    <property type="term" value="P:chloride ion homeostasis"/>
    <property type="evidence" value="ECO:0007669"/>
    <property type="project" value="TreeGrafter"/>
</dbReference>
<dbReference type="PANTHER" id="PTHR11827:SF103">
    <property type="entry name" value="SODIUM CHLORIDE COTRANSPORTER 69, ISOFORM E"/>
    <property type="match status" value="1"/>
</dbReference>
<dbReference type="GO" id="GO:1990573">
    <property type="term" value="P:potassium ion import across plasma membrane"/>
    <property type="evidence" value="ECO:0007669"/>
    <property type="project" value="TreeGrafter"/>
</dbReference>
<feature type="transmembrane region" description="Helical" evidence="16">
    <location>
        <begin position="341"/>
        <end position="362"/>
    </location>
</feature>
<comment type="caution">
    <text evidence="19">The sequence shown here is derived from an EMBL/GenBank/DDBJ whole genome shotgun (WGS) entry which is preliminary data.</text>
</comment>
<evidence type="ECO:0000256" key="2">
    <source>
        <dbReference type="ARBA" id="ARBA00010593"/>
    </source>
</evidence>
<dbReference type="PRINTS" id="PR01207">
    <property type="entry name" value="NAKCLTRNSPRT"/>
</dbReference>
<evidence type="ECO:0000259" key="18">
    <source>
        <dbReference type="Pfam" id="PF03522"/>
    </source>
</evidence>